<accession>I3VIM5</accession>
<dbReference type="InterPro" id="IPR037069">
    <property type="entry name" value="AcylCoA_DH/ox_N_sf"/>
</dbReference>
<proteinExistence type="predicted"/>
<dbReference type="Gene3D" id="1.10.540.10">
    <property type="entry name" value="Acyl-CoA dehydrogenase/oxidase, N-terminal domain"/>
    <property type="match status" value="1"/>
</dbReference>
<dbReference type="GO" id="GO:0050660">
    <property type="term" value="F:flavin adenine dinucleotide binding"/>
    <property type="evidence" value="ECO:0007669"/>
    <property type="project" value="InterPro"/>
</dbReference>
<evidence type="ECO:0000313" key="1">
    <source>
        <dbReference type="EMBL" id="AFK79231.1"/>
    </source>
</evidence>
<dbReference type="AlphaFoldDB" id="I3VIM5"/>
<dbReference type="InterPro" id="IPR009100">
    <property type="entry name" value="AcylCoA_DH/oxidase_NM_dom_sf"/>
</dbReference>
<dbReference type="SUPFAM" id="SSF56645">
    <property type="entry name" value="Acyl-CoA dehydrogenase NM domain-like"/>
    <property type="match status" value="1"/>
</dbReference>
<sequence length="71" mass="8235">MNKQTRPNDTESILAAAKALVPVIIESREEIERERRLPMRLVDALKEAGVFRMTTPLEWGRNRSDQPIAYR</sequence>
<name>I3VIM5_9BACT</name>
<organism evidence="1">
    <name type="scientific">uncultured bacterium F41-01</name>
    <dbReference type="NCBI Taxonomy" id="1191437"/>
    <lineage>
        <taxon>Bacteria</taxon>
        <taxon>environmental samples</taxon>
    </lineage>
</organism>
<protein>
    <submittedName>
        <fullName evidence="1">Uncharacterized protein</fullName>
    </submittedName>
</protein>
<reference evidence="1" key="1">
    <citation type="submission" date="2012-04" db="EMBL/GenBank/DDBJ databases">
        <title>Characterization of mineral phosphate solubilization trait from soil metagenome.</title>
        <authorList>
            <person name="Chhabra S."/>
            <person name="Brazil D."/>
            <person name="Morrissey J."/>
            <person name="Burke J."/>
            <person name="O'Gara F."/>
            <person name="Dowling D."/>
        </authorList>
    </citation>
    <scope>NUCLEOTIDE SEQUENCE</scope>
</reference>
<dbReference type="GO" id="GO:0016627">
    <property type="term" value="F:oxidoreductase activity, acting on the CH-CH group of donors"/>
    <property type="evidence" value="ECO:0007669"/>
    <property type="project" value="InterPro"/>
</dbReference>
<dbReference type="EMBL" id="JQ970528">
    <property type="protein sequence ID" value="AFK79231.1"/>
    <property type="molecule type" value="Genomic_DNA"/>
</dbReference>